<evidence type="ECO:0000313" key="2">
    <source>
        <dbReference type="EnsemblMetazoa" id="Aqu2.1.12371_001"/>
    </source>
</evidence>
<dbReference type="GO" id="GO:0003676">
    <property type="term" value="F:nucleic acid binding"/>
    <property type="evidence" value="ECO:0007669"/>
    <property type="project" value="InterPro"/>
</dbReference>
<evidence type="ECO:0000256" key="1">
    <source>
        <dbReference type="SAM" id="Phobius"/>
    </source>
</evidence>
<keyword evidence="1" id="KW-1133">Transmembrane helix</keyword>
<dbReference type="InterPro" id="IPR012337">
    <property type="entry name" value="RNaseH-like_sf"/>
</dbReference>
<sequence length="122" mass="13779">MRQDIKQWTPAHLALRNVRFISIHIHIMLSLPFSNICLFTNWPESMSIVDITAATVAQALVSNWVFQFEVPLTISTDRTLMKLLGTTDICTNSHHPQANGIVERFHGYLKGTLHTQPLSLVA</sequence>
<dbReference type="InterPro" id="IPR036397">
    <property type="entry name" value="RNaseH_sf"/>
</dbReference>
<feature type="transmembrane region" description="Helical" evidence="1">
    <location>
        <begin position="21"/>
        <end position="42"/>
    </location>
</feature>
<keyword evidence="1" id="KW-0812">Transmembrane</keyword>
<proteinExistence type="predicted"/>
<reference evidence="2" key="1">
    <citation type="submission" date="2017-05" db="UniProtKB">
        <authorList>
            <consortium name="EnsemblMetazoa"/>
        </authorList>
    </citation>
    <scope>IDENTIFICATION</scope>
</reference>
<name>A0A1X7TCS7_AMPQE</name>
<dbReference type="SUPFAM" id="SSF53098">
    <property type="entry name" value="Ribonuclease H-like"/>
    <property type="match status" value="1"/>
</dbReference>
<dbReference type="InParanoid" id="A0A1X7TCS7"/>
<protein>
    <recommendedName>
        <fullName evidence="3">Integrase catalytic domain-containing protein</fullName>
    </recommendedName>
</protein>
<dbReference type="EnsemblMetazoa" id="Aqu2.1.12371_001">
    <property type="protein sequence ID" value="Aqu2.1.12371_001"/>
    <property type="gene ID" value="Aqu2.1.12371"/>
</dbReference>
<organism evidence="2">
    <name type="scientific">Amphimedon queenslandica</name>
    <name type="common">Sponge</name>
    <dbReference type="NCBI Taxonomy" id="400682"/>
    <lineage>
        <taxon>Eukaryota</taxon>
        <taxon>Metazoa</taxon>
        <taxon>Porifera</taxon>
        <taxon>Demospongiae</taxon>
        <taxon>Heteroscleromorpha</taxon>
        <taxon>Haplosclerida</taxon>
        <taxon>Niphatidae</taxon>
        <taxon>Amphimedon</taxon>
    </lineage>
</organism>
<dbReference type="AlphaFoldDB" id="A0A1X7TCS7"/>
<keyword evidence="1" id="KW-0472">Membrane</keyword>
<evidence type="ECO:0008006" key="3">
    <source>
        <dbReference type="Google" id="ProtNLM"/>
    </source>
</evidence>
<dbReference type="Gene3D" id="3.30.420.10">
    <property type="entry name" value="Ribonuclease H-like superfamily/Ribonuclease H"/>
    <property type="match status" value="1"/>
</dbReference>
<accession>A0A1X7TCS7</accession>